<dbReference type="Proteomes" id="UP000016608">
    <property type="component" value="Unassembled WGS sequence"/>
</dbReference>
<dbReference type="EMBL" id="AWVJ01000088">
    <property type="protein sequence ID" value="ERK47350.1"/>
    <property type="molecule type" value="Genomic_DNA"/>
</dbReference>
<keyword evidence="2" id="KW-1185">Reference proteome</keyword>
<dbReference type="HOGENOM" id="CLU_2478735_0_0_9"/>
<dbReference type="PATRIC" id="fig|1256908.3.peg.1228"/>
<organism evidence="1 2">
    <name type="scientific">Eubacterium ramulus ATCC 29099</name>
    <dbReference type="NCBI Taxonomy" id="1256908"/>
    <lineage>
        <taxon>Bacteria</taxon>
        <taxon>Bacillati</taxon>
        <taxon>Bacillota</taxon>
        <taxon>Clostridia</taxon>
        <taxon>Eubacteriales</taxon>
        <taxon>Eubacteriaceae</taxon>
        <taxon>Eubacterium</taxon>
    </lineage>
</organism>
<name>U2PA02_EUBRA</name>
<comment type="caution">
    <text evidence="1">The sequence shown here is derived from an EMBL/GenBank/DDBJ whole genome shotgun (WGS) entry which is preliminary data.</text>
</comment>
<dbReference type="GeneID" id="42787103"/>
<evidence type="ECO:0000313" key="2">
    <source>
        <dbReference type="Proteomes" id="UP000016608"/>
    </source>
</evidence>
<sequence>MEKIDGLLFIDIDLFVMSYFLKLWFKVQFVEWEKYNQENLVKNLQETACVEVRLHTQYFDKNWKIQKNMKDRLCIGNGYTVDFCIYE</sequence>
<protein>
    <submittedName>
        <fullName evidence="1">Uncharacterized protein</fullName>
    </submittedName>
</protein>
<accession>U2PA02</accession>
<proteinExistence type="predicted"/>
<gene>
    <name evidence="1" type="ORF">HMPREF0373_01325</name>
</gene>
<evidence type="ECO:0000313" key="1">
    <source>
        <dbReference type="EMBL" id="ERK47350.1"/>
    </source>
</evidence>
<reference evidence="1 2" key="1">
    <citation type="submission" date="2013-06" db="EMBL/GenBank/DDBJ databases">
        <authorList>
            <person name="Weinstock G."/>
            <person name="Sodergren E."/>
            <person name="Lobos E.A."/>
            <person name="Fulton L."/>
            <person name="Fulton R."/>
            <person name="Courtney L."/>
            <person name="Fronick C."/>
            <person name="O'Laughlin M."/>
            <person name="Godfrey J."/>
            <person name="Wilson R.M."/>
            <person name="Miner T."/>
            <person name="Farmer C."/>
            <person name="Delehaunty K."/>
            <person name="Cordes M."/>
            <person name="Minx P."/>
            <person name="Tomlinson C."/>
            <person name="Chen J."/>
            <person name="Wollam A."/>
            <person name="Pepin K.H."/>
            <person name="Bhonagiri V."/>
            <person name="Zhang X."/>
            <person name="Warren W."/>
            <person name="Mitreva M."/>
            <person name="Mardis E.R."/>
            <person name="Wilson R.K."/>
        </authorList>
    </citation>
    <scope>NUCLEOTIDE SEQUENCE [LARGE SCALE GENOMIC DNA]</scope>
    <source>
        <strain evidence="1 2">ATCC 29099</strain>
    </source>
</reference>
<dbReference type="AlphaFoldDB" id="U2PA02"/>
<dbReference type="RefSeq" id="WP_021739722.1">
    <property type="nucleotide sequence ID" value="NZ_KI271153.1"/>
</dbReference>